<sequence>MVHKNRRQAVRALAGAAALAVLPLARAQASWPRGPVKLVVPFPAGGSTDAFARLLARKLSDSLGQPFVVDNKPGANGNIGAGFVASAPADGNTLMLSTTGPLSVNKLLYKSTPFDPQKDFTPIALLADVPLLVACHPSLPVKDLKELIAYLKANPHQVSYSTGGNGSMGHLSAELLQRATGTSMIHVPYKGSAGALTDLVAGVVKLSFDLVPTYLEQINAGKVRAIAVLGPQRTPSLPGVPTLQESGYKAVAVGWYGLVGPKGLPPAVVASVNKVANEFLASTEGRAQLQTFGMGPIGGKPEALSAFVQSEMDKWRPIVEPLASTIMQ</sequence>
<dbReference type="CDD" id="cd07012">
    <property type="entry name" value="PBP2_Bug_TTT"/>
    <property type="match status" value="1"/>
</dbReference>
<keyword evidence="4" id="KW-1185">Reference proteome</keyword>
<protein>
    <submittedName>
        <fullName evidence="3">Tripartite tricarboxylate transporter substrate binding protein</fullName>
    </submittedName>
</protein>
<dbReference type="AlphaFoldDB" id="A0A848HCF1"/>
<dbReference type="InterPro" id="IPR005064">
    <property type="entry name" value="BUG"/>
</dbReference>
<feature type="chain" id="PRO_5032491649" evidence="2">
    <location>
        <begin position="28"/>
        <end position="328"/>
    </location>
</feature>
<keyword evidence="2" id="KW-0732">Signal</keyword>
<reference evidence="3 4" key="1">
    <citation type="submission" date="2020-04" db="EMBL/GenBank/DDBJ databases">
        <title>Ramlibacter sp. G-1-2-2 isolated from soil.</title>
        <authorList>
            <person name="Dahal R.H."/>
        </authorList>
    </citation>
    <scope>NUCLEOTIDE SEQUENCE [LARGE SCALE GENOMIC DNA]</scope>
    <source>
        <strain evidence="3 4">G-1-2-2</strain>
    </source>
</reference>
<gene>
    <name evidence="3" type="ORF">HHL11_32010</name>
</gene>
<dbReference type="InterPro" id="IPR006311">
    <property type="entry name" value="TAT_signal"/>
</dbReference>
<evidence type="ECO:0000256" key="1">
    <source>
        <dbReference type="ARBA" id="ARBA00006987"/>
    </source>
</evidence>
<evidence type="ECO:0000313" key="4">
    <source>
        <dbReference type="Proteomes" id="UP000541185"/>
    </source>
</evidence>
<dbReference type="Gene3D" id="3.40.190.150">
    <property type="entry name" value="Bordetella uptake gene, domain 1"/>
    <property type="match status" value="1"/>
</dbReference>
<comment type="similarity">
    <text evidence="1">Belongs to the UPF0065 (bug) family.</text>
</comment>
<dbReference type="SUPFAM" id="SSF53850">
    <property type="entry name" value="Periplasmic binding protein-like II"/>
    <property type="match status" value="1"/>
</dbReference>
<evidence type="ECO:0000256" key="2">
    <source>
        <dbReference type="SAM" id="SignalP"/>
    </source>
</evidence>
<dbReference type="Gene3D" id="3.40.190.10">
    <property type="entry name" value="Periplasmic binding protein-like II"/>
    <property type="match status" value="1"/>
</dbReference>
<comment type="caution">
    <text evidence="3">The sequence shown here is derived from an EMBL/GenBank/DDBJ whole genome shotgun (WGS) entry which is preliminary data.</text>
</comment>
<dbReference type="PANTHER" id="PTHR42928:SF5">
    <property type="entry name" value="BLR1237 PROTEIN"/>
    <property type="match status" value="1"/>
</dbReference>
<name>A0A848HCF1_9BURK</name>
<dbReference type="PANTHER" id="PTHR42928">
    <property type="entry name" value="TRICARBOXYLATE-BINDING PROTEIN"/>
    <property type="match status" value="1"/>
</dbReference>
<dbReference type="InterPro" id="IPR042100">
    <property type="entry name" value="Bug_dom1"/>
</dbReference>
<dbReference type="Proteomes" id="UP000541185">
    <property type="component" value="Unassembled WGS sequence"/>
</dbReference>
<feature type="signal peptide" evidence="2">
    <location>
        <begin position="1"/>
        <end position="27"/>
    </location>
</feature>
<dbReference type="Pfam" id="PF03401">
    <property type="entry name" value="TctC"/>
    <property type="match status" value="1"/>
</dbReference>
<accession>A0A848HCF1</accession>
<organism evidence="3 4">
    <name type="scientific">Ramlibacter agri</name>
    <dbReference type="NCBI Taxonomy" id="2728837"/>
    <lineage>
        <taxon>Bacteria</taxon>
        <taxon>Pseudomonadati</taxon>
        <taxon>Pseudomonadota</taxon>
        <taxon>Betaproteobacteria</taxon>
        <taxon>Burkholderiales</taxon>
        <taxon>Comamonadaceae</taxon>
        <taxon>Ramlibacter</taxon>
    </lineage>
</organism>
<dbReference type="EMBL" id="JABBFX010000005">
    <property type="protein sequence ID" value="NML48415.1"/>
    <property type="molecule type" value="Genomic_DNA"/>
</dbReference>
<evidence type="ECO:0000313" key="3">
    <source>
        <dbReference type="EMBL" id="NML48415.1"/>
    </source>
</evidence>
<proteinExistence type="inferred from homology"/>
<dbReference type="RefSeq" id="WP_169422755.1">
    <property type="nucleotide sequence ID" value="NZ_JABBFX010000005.1"/>
</dbReference>
<dbReference type="PIRSF" id="PIRSF017082">
    <property type="entry name" value="YflP"/>
    <property type="match status" value="1"/>
</dbReference>
<dbReference type="PROSITE" id="PS51318">
    <property type="entry name" value="TAT"/>
    <property type="match status" value="1"/>
</dbReference>